<keyword evidence="3" id="KW-1185">Reference proteome</keyword>
<feature type="compositionally biased region" description="Polar residues" evidence="1">
    <location>
        <begin position="140"/>
        <end position="149"/>
    </location>
</feature>
<reference evidence="2 3" key="1">
    <citation type="journal article" date="2020" name="BMC Genomics">
        <title>Intraspecific diversification of the crop wild relative Brassica cretica Lam. using demographic model selection.</title>
        <authorList>
            <person name="Kioukis A."/>
            <person name="Michalopoulou V.A."/>
            <person name="Briers L."/>
            <person name="Pirintsos S."/>
            <person name="Studholme D.J."/>
            <person name="Pavlidis P."/>
            <person name="Sarris P.F."/>
        </authorList>
    </citation>
    <scope>NUCLEOTIDE SEQUENCE [LARGE SCALE GENOMIC DNA]</scope>
    <source>
        <strain evidence="3">cv. PFS-1207/04</strain>
    </source>
</reference>
<dbReference type="EMBL" id="QGKV02000832">
    <property type="protein sequence ID" value="KAF3549616.1"/>
    <property type="molecule type" value="Genomic_DNA"/>
</dbReference>
<gene>
    <name evidence="2" type="ORF">DY000_02006634</name>
</gene>
<evidence type="ECO:0000256" key="1">
    <source>
        <dbReference type="SAM" id="MobiDB-lite"/>
    </source>
</evidence>
<evidence type="ECO:0000313" key="2">
    <source>
        <dbReference type="EMBL" id="KAF3549616.1"/>
    </source>
</evidence>
<proteinExistence type="predicted"/>
<sequence>MMGAIAVSHFQQLLAPQTQLTEPISPIWIHGLTNFRCSPDISTSMSVFPSPEEIRCVLFRLNIFKDSWQTLGAEMIRSTQTFFVHAQQYQKQQGNSTAILTRSCKFGTLDPQGSALLIDRQQHLCVARFRSTTVDPNTSPVDRYSLTTVDQRHSPSVDRHHSSDIDRYSIPDIDRY</sequence>
<protein>
    <submittedName>
        <fullName evidence="2">Uncharacterized protein</fullName>
    </submittedName>
</protein>
<feature type="region of interest" description="Disordered" evidence="1">
    <location>
        <begin position="140"/>
        <end position="176"/>
    </location>
</feature>
<accession>A0ABQ7CDB4</accession>
<organism evidence="2 3">
    <name type="scientific">Brassica cretica</name>
    <name type="common">Mustard</name>
    <dbReference type="NCBI Taxonomy" id="69181"/>
    <lineage>
        <taxon>Eukaryota</taxon>
        <taxon>Viridiplantae</taxon>
        <taxon>Streptophyta</taxon>
        <taxon>Embryophyta</taxon>
        <taxon>Tracheophyta</taxon>
        <taxon>Spermatophyta</taxon>
        <taxon>Magnoliopsida</taxon>
        <taxon>eudicotyledons</taxon>
        <taxon>Gunneridae</taxon>
        <taxon>Pentapetalae</taxon>
        <taxon>rosids</taxon>
        <taxon>malvids</taxon>
        <taxon>Brassicales</taxon>
        <taxon>Brassicaceae</taxon>
        <taxon>Brassiceae</taxon>
        <taxon>Brassica</taxon>
    </lineage>
</organism>
<evidence type="ECO:0000313" key="3">
    <source>
        <dbReference type="Proteomes" id="UP000266723"/>
    </source>
</evidence>
<name>A0ABQ7CDB4_BRACR</name>
<comment type="caution">
    <text evidence="2">The sequence shown here is derived from an EMBL/GenBank/DDBJ whole genome shotgun (WGS) entry which is preliminary data.</text>
</comment>
<feature type="compositionally biased region" description="Basic and acidic residues" evidence="1">
    <location>
        <begin position="150"/>
        <end position="176"/>
    </location>
</feature>
<dbReference type="Proteomes" id="UP000266723">
    <property type="component" value="Unassembled WGS sequence"/>
</dbReference>